<dbReference type="Proteomes" id="UP001438008">
    <property type="component" value="Unassembled WGS sequence"/>
</dbReference>
<keyword evidence="1" id="KW-0238">DNA-binding</keyword>
<comment type="caution">
    <text evidence="4">The sequence shown here is derived from an EMBL/GenBank/DDBJ whole genome shotgun (WGS) entry which is preliminary data.</text>
</comment>
<evidence type="ECO:0000256" key="2">
    <source>
        <dbReference type="SAM" id="Phobius"/>
    </source>
</evidence>
<feature type="transmembrane region" description="Helical" evidence="2">
    <location>
        <begin position="151"/>
        <end position="169"/>
    </location>
</feature>
<dbReference type="PANTHER" id="PTHR46558">
    <property type="entry name" value="TRACRIPTIONAL REGULATORY PROTEIN-RELATED-RELATED"/>
    <property type="match status" value="1"/>
</dbReference>
<dbReference type="InterPro" id="IPR010982">
    <property type="entry name" value="Lambda_DNA-bd_dom_sf"/>
</dbReference>
<dbReference type="EMBL" id="JBBMFE010000001">
    <property type="protein sequence ID" value="MEQ2471105.1"/>
    <property type="molecule type" value="Genomic_DNA"/>
</dbReference>
<protein>
    <submittedName>
        <fullName evidence="4">Helix-turn-helix transcriptional regulator</fullName>
    </submittedName>
</protein>
<dbReference type="PANTHER" id="PTHR46558:SF11">
    <property type="entry name" value="HTH-TYPE TRANSCRIPTIONAL REGULATOR XRE"/>
    <property type="match status" value="1"/>
</dbReference>
<evidence type="ECO:0000313" key="4">
    <source>
        <dbReference type="EMBL" id="MEQ2471105.1"/>
    </source>
</evidence>
<evidence type="ECO:0000259" key="3">
    <source>
        <dbReference type="PROSITE" id="PS50943"/>
    </source>
</evidence>
<dbReference type="Pfam" id="PF01381">
    <property type="entry name" value="HTH_3"/>
    <property type="match status" value="1"/>
</dbReference>
<dbReference type="PROSITE" id="PS50943">
    <property type="entry name" value="HTH_CROC1"/>
    <property type="match status" value="1"/>
</dbReference>
<reference evidence="4 5" key="1">
    <citation type="submission" date="2024-03" db="EMBL/GenBank/DDBJ databases">
        <title>Human intestinal bacterial collection.</title>
        <authorList>
            <person name="Pauvert C."/>
            <person name="Hitch T.C.A."/>
            <person name="Clavel T."/>
        </authorList>
    </citation>
    <scope>NUCLEOTIDE SEQUENCE [LARGE SCALE GENOMIC DNA]</scope>
    <source>
        <strain evidence="4 5">CLA-AA-H132</strain>
    </source>
</reference>
<keyword evidence="2" id="KW-0472">Membrane</keyword>
<sequence length="334" mass="38007">MEQIKTGKFIAELRKGKGMTQEQLGARLGVNSRSVSRWENGHGMPDISLLLELADVLGVTVQELLEGSRREMKMQPDDSGSAVDMKAEGGNAGVVTYEGLHTVVQYLNQERAAWKKQIDSSLKFSLLCVGMAMVLYIVFELWFAYMRKAGVGLNAGVSSLLLIGFICILQCQRMNKDEYEFTTEQLESLMENQCPKMNTAQEMLYFLKSRQQPEPDESKCEKILKAIEAELKPGEAVELVTQYGEYTRNALPMMWHPIIAFTDHRMIIGGERQKGMILVEYDTESYEKDDILSNRTECDGIQWEMIIGTKQAELRFTIKKKRQQQKDSDKTSEK</sequence>
<keyword evidence="2" id="KW-1133">Transmembrane helix</keyword>
<dbReference type="SMART" id="SM00530">
    <property type="entry name" value="HTH_XRE"/>
    <property type="match status" value="1"/>
</dbReference>
<dbReference type="RefSeq" id="WP_349163393.1">
    <property type="nucleotide sequence ID" value="NZ_JBBMFE010000001.1"/>
</dbReference>
<evidence type="ECO:0000256" key="1">
    <source>
        <dbReference type="ARBA" id="ARBA00023125"/>
    </source>
</evidence>
<gene>
    <name evidence="4" type="ORF">WMO29_01115</name>
</gene>
<proteinExistence type="predicted"/>
<dbReference type="Gene3D" id="1.10.260.40">
    <property type="entry name" value="lambda repressor-like DNA-binding domains"/>
    <property type="match status" value="1"/>
</dbReference>
<organism evidence="4 5">
    <name type="scientific">Laedolimicola intestinihominis</name>
    <dbReference type="NCBI Taxonomy" id="3133166"/>
    <lineage>
        <taxon>Bacteria</taxon>
        <taxon>Bacillati</taxon>
        <taxon>Bacillota</taxon>
        <taxon>Clostridia</taxon>
        <taxon>Lachnospirales</taxon>
        <taxon>Lachnospiraceae</taxon>
        <taxon>Laedolimicola</taxon>
    </lineage>
</organism>
<accession>A0ABV1FCJ2</accession>
<keyword evidence="5" id="KW-1185">Reference proteome</keyword>
<dbReference type="InterPro" id="IPR001387">
    <property type="entry name" value="Cro/C1-type_HTH"/>
</dbReference>
<keyword evidence="2" id="KW-0812">Transmembrane</keyword>
<feature type="transmembrane region" description="Helical" evidence="2">
    <location>
        <begin position="124"/>
        <end position="145"/>
    </location>
</feature>
<name>A0ABV1FCJ2_9FIRM</name>
<dbReference type="CDD" id="cd00093">
    <property type="entry name" value="HTH_XRE"/>
    <property type="match status" value="1"/>
</dbReference>
<evidence type="ECO:0000313" key="5">
    <source>
        <dbReference type="Proteomes" id="UP001438008"/>
    </source>
</evidence>
<feature type="domain" description="HTH cro/C1-type" evidence="3">
    <location>
        <begin position="10"/>
        <end position="64"/>
    </location>
</feature>
<dbReference type="SUPFAM" id="SSF47413">
    <property type="entry name" value="lambda repressor-like DNA-binding domains"/>
    <property type="match status" value="1"/>
</dbReference>